<evidence type="ECO:0000313" key="1">
    <source>
        <dbReference type="EMBL" id="MFC3126161.1"/>
    </source>
</evidence>
<name>A0ABV7G658_9PROT</name>
<dbReference type="SUPFAM" id="SSF158791">
    <property type="entry name" value="MgtE N-terminal domain-like"/>
    <property type="match status" value="1"/>
</dbReference>
<accession>A0ABV7G658</accession>
<dbReference type="RefSeq" id="WP_379597324.1">
    <property type="nucleotide sequence ID" value="NZ_JBHRTN010000014.1"/>
</dbReference>
<dbReference type="Proteomes" id="UP001595593">
    <property type="component" value="Unassembled WGS sequence"/>
</dbReference>
<protein>
    <submittedName>
        <fullName evidence="1">MotE family protein</fullName>
    </submittedName>
</protein>
<dbReference type="EMBL" id="JBHRTN010000014">
    <property type="protein sequence ID" value="MFC3126161.1"/>
    <property type="molecule type" value="Genomic_DNA"/>
</dbReference>
<sequence>MMTVPNPPSTFRPRQGLARGYGPRLGLPLVLLGLAALVPGRLAGLWLVEAPAAGSAAHSLPAAGTAAGLVTLRDGMVARTVVAPVLAGPLATPMAMPASLTSGAGRASPIGEDRPGDGRLLVEVARRQAEIDRRERALEAREAQLRAAEALTRTQITELTRLRQEMEKLVSKESAAAEGDLDALVSLYVNMRPQQAAKVLERMEPLRAAAVLLKIPERQAGPILAQMEPPAALAVTQEIAGRREAFRGPSPVATP</sequence>
<reference evidence="2" key="1">
    <citation type="journal article" date="2019" name="Int. J. Syst. Evol. Microbiol.">
        <title>The Global Catalogue of Microorganisms (GCM) 10K type strain sequencing project: providing services to taxonomists for standard genome sequencing and annotation.</title>
        <authorList>
            <consortium name="The Broad Institute Genomics Platform"/>
            <consortium name="The Broad Institute Genome Sequencing Center for Infectious Disease"/>
            <person name="Wu L."/>
            <person name="Ma J."/>
        </authorList>
    </citation>
    <scope>NUCLEOTIDE SEQUENCE [LARGE SCALE GENOMIC DNA]</scope>
    <source>
        <strain evidence="2">KCTC 52094</strain>
    </source>
</reference>
<comment type="caution">
    <text evidence="1">The sequence shown here is derived from an EMBL/GenBank/DDBJ whole genome shotgun (WGS) entry which is preliminary data.</text>
</comment>
<keyword evidence="2" id="KW-1185">Reference proteome</keyword>
<organism evidence="1 2">
    <name type="scientific">Teichococcus globiformis</name>
    <dbReference type="NCBI Taxonomy" id="2307229"/>
    <lineage>
        <taxon>Bacteria</taxon>
        <taxon>Pseudomonadati</taxon>
        <taxon>Pseudomonadota</taxon>
        <taxon>Alphaproteobacteria</taxon>
        <taxon>Acetobacterales</taxon>
        <taxon>Roseomonadaceae</taxon>
        <taxon>Roseomonas</taxon>
    </lineage>
</organism>
<gene>
    <name evidence="1" type="ORF">ACFOD4_13920</name>
</gene>
<evidence type="ECO:0000313" key="2">
    <source>
        <dbReference type="Proteomes" id="UP001595593"/>
    </source>
</evidence>
<proteinExistence type="predicted"/>